<dbReference type="EMBL" id="LDTC01000044">
    <property type="protein sequence ID" value="KTW14859.1"/>
    <property type="molecule type" value="Genomic_DNA"/>
</dbReference>
<organism evidence="4 5">
    <name type="scientific">Sphingomonas sanguinis</name>
    <dbReference type="NCBI Taxonomy" id="33051"/>
    <lineage>
        <taxon>Bacteria</taxon>
        <taxon>Pseudomonadati</taxon>
        <taxon>Pseudomonadota</taxon>
        <taxon>Alphaproteobacteria</taxon>
        <taxon>Sphingomonadales</taxon>
        <taxon>Sphingomonadaceae</taxon>
        <taxon>Sphingomonas</taxon>
    </lineage>
</organism>
<dbReference type="InterPro" id="IPR013830">
    <property type="entry name" value="SGNH_hydro"/>
</dbReference>
<gene>
    <name evidence="4" type="ORF">NS258_06240</name>
</gene>
<dbReference type="PANTHER" id="PTHR37834">
    <property type="entry name" value="GDSL-LIKE LIPASE/ACYLHYDROLASE DOMAIN PROTEIN (AFU_ORTHOLOGUE AFUA_2G00620)"/>
    <property type="match status" value="1"/>
</dbReference>
<dbReference type="SUPFAM" id="SSF52266">
    <property type="entry name" value="SGNH hydrolase"/>
    <property type="match status" value="1"/>
</dbReference>
<dbReference type="RefSeq" id="WP_058716265.1">
    <property type="nucleotide sequence ID" value="NZ_LDTC01000044.1"/>
</dbReference>
<evidence type="ECO:0000259" key="3">
    <source>
        <dbReference type="Pfam" id="PF17996"/>
    </source>
</evidence>
<evidence type="ECO:0000313" key="4">
    <source>
        <dbReference type="EMBL" id="KTW14859.1"/>
    </source>
</evidence>
<reference evidence="4 5" key="1">
    <citation type="journal article" date="2016" name="Front. Microbiol.">
        <title>Genomic Resource of Rice Seed Associated Bacteria.</title>
        <authorList>
            <person name="Midha S."/>
            <person name="Bansal K."/>
            <person name="Sharma S."/>
            <person name="Kumar N."/>
            <person name="Patil P.P."/>
            <person name="Chaudhry V."/>
            <person name="Patil P.B."/>
        </authorList>
    </citation>
    <scope>NUCLEOTIDE SEQUENCE [LARGE SCALE GENOMIC DNA]</scope>
    <source>
        <strain evidence="4 5">NS258</strain>
    </source>
</reference>
<evidence type="ECO:0000313" key="5">
    <source>
        <dbReference type="Proteomes" id="UP000074410"/>
    </source>
</evidence>
<dbReference type="InterPro" id="IPR040794">
    <property type="entry name" value="CE2_N"/>
</dbReference>
<dbReference type="AlphaFoldDB" id="A0A147JA35"/>
<feature type="chain" id="PRO_5007549518" description="GDSL family lipase" evidence="1">
    <location>
        <begin position="18"/>
        <end position="364"/>
    </location>
</feature>
<dbReference type="InterPro" id="IPR036514">
    <property type="entry name" value="SGNH_hydro_sf"/>
</dbReference>
<feature type="signal peptide" evidence="1">
    <location>
        <begin position="1"/>
        <end position="17"/>
    </location>
</feature>
<dbReference type="GO" id="GO:0052689">
    <property type="term" value="F:carboxylic ester hydrolase activity"/>
    <property type="evidence" value="ECO:0007669"/>
    <property type="project" value="InterPro"/>
</dbReference>
<comment type="caution">
    <text evidence="4">The sequence shown here is derived from an EMBL/GenBank/DDBJ whole genome shotgun (WGS) entry which is preliminary data.</text>
</comment>
<proteinExistence type="predicted"/>
<sequence length="364" mass="38540">MPTAASLSAIAALLASALPGVTVAPAPEPGTLRPLVEHVGGRTAPAGTGALARQWPGSYFETAFDGRSALFHIGPGDVALHVLVDGTQVDTLVKPKPGLYRVAGLTPGRHALRLEVASESEAEPTTFGGFFADAGTRAASVAPLTRAIEFIGDSHTVGYGNTATKTDCTQDEVWTTTDTSRAFGPTLAHHYGADYQVNAISGRGVVRNYNGFAADTLPQAYPFTLFDKRMRADEPGWRPQVIVIALGTNDFTTPLHSGETWATRDALHADFETTYVHFVQGLRARNPHALIVLWATDMAKGEIEAEAAKVAATLHASGDKRVGYVPVNGLSFTGCHAHPSTADDAVIADRIATAIDAHQDVWPR</sequence>
<dbReference type="Proteomes" id="UP000074410">
    <property type="component" value="Unassembled WGS sequence"/>
</dbReference>
<dbReference type="PANTHER" id="PTHR37834:SF2">
    <property type="entry name" value="ESTERASE, SGNH HYDROLASE-TYPE"/>
    <property type="match status" value="1"/>
</dbReference>
<dbReference type="CDD" id="cd01831">
    <property type="entry name" value="Endoglucanase_E_like"/>
    <property type="match status" value="1"/>
</dbReference>
<feature type="domain" description="Carbohydrate esterase 2 N-terminal" evidence="3">
    <location>
        <begin position="40"/>
        <end position="139"/>
    </location>
</feature>
<dbReference type="Gene3D" id="3.40.50.1110">
    <property type="entry name" value="SGNH hydrolase"/>
    <property type="match status" value="1"/>
</dbReference>
<keyword evidence="1" id="KW-0732">Signal</keyword>
<evidence type="ECO:0008006" key="6">
    <source>
        <dbReference type="Google" id="ProtNLM"/>
    </source>
</evidence>
<dbReference type="PATRIC" id="fig|33051.5.peg.2208"/>
<name>A0A147JA35_9SPHN</name>
<protein>
    <recommendedName>
        <fullName evidence="6">GDSL family lipase</fullName>
    </recommendedName>
</protein>
<feature type="domain" description="SGNH hydrolase-type esterase" evidence="2">
    <location>
        <begin position="150"/>
        <end position="332"/>
    </location>
</feature>
<dbReference type="InterPro" id="IPR037461">
    <property type="entry name" value="CtCE2-like_dom"/>
</dbReference>
<evidence type="ECO:0000256" key="1">
    <source>
        <dbReference type="SAM" id="SignalP"/>
    </source>
</evidence>
<accession>A0A147JA35</accession>
<evidence type="ECO:0000259" key="2">
    <source>
        <dbReference type="Pfam" id="PF13472"/>
    </source>
</evidence>
<dbReference type="InterPro" id="IPR052762">
    <property type="entry name" value="PCW_deacetylase/CE"/>
</dbReference>
<dbReference type="Gene3D" id="2.60.120.260">
    <property type="entry name" value="Galactose-binding domain-like"/>
    <property type="match status" value="1"/>
</dbReference>
<dbReference type="Pfam" id="PF17996">
    <property type="entry name" value="CE2_N"/>
    <property type="match status" value="1"/>
</dbReference>
<dbReference type="Pfam" id="PF13472">
    <property type="entry name" value="Lipase_GDSL_2"/>
    <property type="match status" value="1"/>
</dbReference>